<dbReference type="Proteomes" id="UP000005240">
    <property type="component" value="Unassembled WGS sequence"/>
</dbReference>
<evidence type="ECO:0000313" key="2">
    <source>
        <dbReference type="EnsemblFungi" id="PTTG_30120-t43_1-p1"/>
    </source>
</evidence>
<reference evidence="1" key="1">
    <citation type="submission" date="2009-11" db="EMBL/GenBank/DDBJ databases">
        <authorList>
            <consortium name="The Broad Institute Genome Sequencing Platform"/>
            <person name="Ward D."/>
            <person name="Feldgarden M."/>
            <person name="Earl A."/>
            <person name="Young S.K."/>
            <person name="Zeng Q."/>
            <person name="Koehrsen M."/>
            <person name="Alvarado L."/>
            <person name="Berlin A."/>
            <person name="Bochicchio J."/>
            <person name="Borenstein D."/>
            <person name="Chapman S.B."/>
            <person name="Chen Z."/>
            <person name="Engels R."/>
            <person name="Freedman E."/>
            <person name="Gellesch M."/>
            <person name="Goldberg J."/>
            <person name="Griggs A."/>
            <person name="Gujja S."/>
            <person name="Heilman E."/>
            <person name="Heiman D."/>
            <person name="Hepburn T."/>
            <person name="Howarth C."/>
            <person name="Jen D."/>
            <person name="Larson L."/>
            <person name="Lewis B."/>
            <person name="Mehta T."/>
            <person name="Park D."/>
            <person name="Pearson M."/>
            <person name="Roberts A."/>
            <person name="Saif S."/>
            <person name="Shea T."/>
            <person name="Shenoy N."/>
            <person name="Sisk P."/>
            <person name="Stolte C."/>
            <person name="Sykes S."/>
            <person name="Thomson T."/>
            <person name="Walk T."/>
            <person name="White J."/>
            <person name="Yandava C."/>
            <person name="Izard J."/>
            <person name="Baranova O.V."/>
            <person name="Blanton J.M."/>
            <person name="Tanner A.C."/>
            <person name="Dewhirst F.E."/>
            <person name="Haas B."/>
            <person name="Nusbaum C."/>
            <person name="Birren B."/>
        </authorList>
    </citation>
    <scope>NUCLEOTIDE SEQUENCE [LARGE SCALE GENOMIC DNA]</scope>
    <source>
        <strain evidence="1">1-1 BBBD Race 1</strain>
    </source>
</reference>
<dbReference type="OrthoDB" id="2517484at2759"/>
<dbReference type="STRING" id="630390.A0A180G0A7"/>
<reference evidence="2 3" key="3">
    <citation type="journal article" date="2017" name="G3 (Bethesda)">
        <title>Comparative analysis highlights variable genome content of wheat rusts and divergence of the mating loci.</title>
        <authorList>
            <person name="Cuomo C.A."/>
            <person name="Bakkeren G."/>
            <person name="Khalil H.B."/>
            <person name="Panwar V."/>
            <person name="Joly D."/>
            <person name="Linning R."/>
            <person name="Sakthikumar S."/>
            <person name="Song X."/>
            <person name="Adiconis X."/>
            <person name="Fan L."/>
            <person name="Goldberg J.M."/>
            <person name="Levin J.Z."/>
            <person name="Young S."/>
            <person name="Zeng Q."/>
            <person name="Anikster Y."/>
            <person name="Bruce M."/>
            <person name="Wang M."/>
            <person name="Yin C."/>
            <person name="McCallum B."/>
            <person name="Szabo L.J."/>
            <person name="Hulbert S."/>
            <person name="Chen X."/>
            <person name="Fellers J.P."/>
        </authorList>
    </citation>
    <scope>NUCLEOTIDE SEQUENCE</scope>
    <source>
        <strain evidence="2">isolate 1-1 / race 1 (BBBD)</strain>
        <strain evidence="3">Isolate 1-1 / race 1 (BBBD)</strain>
    </source>
</reference>
<evidence type="ECO:0000313" key="3">
    <source>
        <dbReference type="Proteomes" id="UP000005240"/>
    </source>
</evidence>
<name>A0A180G0A7_PUCT1</name>
<dbReference type="EnsemblFungi" id="PTTG_30120-t43_1">
    <property type="protein sequence ID" value="PTTG_30120-t43_1-p1"/>
    <property type="gene ID" value="PTTG_30120"/>
</dbReference>
<accession>A0A180G0A7</accession>
<proteinExistence type="predicted"/>
<protein>
    <recommendedName>
        <fullName evidence="4">DUF4219 domain-containing protein</fullName>
    </recommendedName>
</protein>
<dbReference type="AlphaFoldDB" id="A0A180G0A7"/>
<evidence type="ECO:0000313" key="1">
    <source>
        <dbReference type="EMBL" id="OAV86040.1"/>
    </source>
</evidence>
<sequence length="197" mass="22549">MASSIATKEELACLLTLQGDTNYALWFLCMRTFMKNKDLWGAINVEPGANPARALKKQLNDAAAVISMKICNRLYPSLVTKENKDNGFLLWRKITTQYSRYTAHRFTRCTTAWDNLWFNGHMLDFLDGLDRCLTNFAAIGEARNSRDICGHIVAKLGSSRRALTDSFLMQPDLMRNHELLISKLRDIAEEEEPSRRK</sequence>
<organism evidence="1">
    <name type="scientific">Puccinia triticina (isolate 1-1 / race 1 (BBBD))</name>
    <name type="common">Brown leaf rust fungus</name>
    <dbReference type="NCBI Taxonomy" id="630390"/>
    <lineage>
        <taxon>Eukaryota</taxon>
        <taxon>Fungi</taxon>
        <taxon>Dikarya</taxon>
        <taxon>Basidiomycota</taxon>
        <taxon>Pucciniomycotina</taxon>
        <taxon>Pucciniomycetes</taxon>
        <taxon>Pucciniales</taxon>
        <taxon>Pucciniaceae</taxon>
        <taxon>Puccinia</taxon>
    </lineage>
</organism>
<dbReference type="VEuPathDB" id="FungiDB:PTTG_30120"/>
<reference evidence="1" key="2">
    <citation type="submission" date="2016-05" db="EMBL/GenBank/DDBJ databases">
        <title>Comparative analysis highlights variable genome content of wheat rusts and divergence of the mating loci.</title>
        <authorList>
            <person name="Cuomo C.A."/>
            <person name="Bakkeren G."/>
            <person name="Szabo L."/>
            <person name="Khalil H."/>
            <person name="Joly D."/>
            <person name="Goldberg J."/>
            <person name="Young S."/>
            <person name="Zeng Q."/>
            <person name="Fellers J."/>
        </authorList>
    </citation>
    <scope>NUCLEOTIDE SEQUENCE [LARGE SCALE GENOMIC DNA]</scope>
    <source>
        <strain evidence="1">1-1 BBBD Race 1</strain>
    </source>
</reference>
<reference evidence="2" key="4">
    <citation type="submission" date="2025-05" db="UniProtKB">
        <authorList>
            <consortium name="EnsemblFungi"/>
        </authorList>
    </citation>
    <scope>IDENTIFICATION</scope>
    <source>
        <strain evidence="2">isolate 1-1 / race 1 (BBBD)</strain>
    </source>
</reference>
<gene>
    <name evidence="1" type="ORF">PTTG_30120</name>
</gene>
<keyword evidence="3" id="KW-1185">Reference proteome</keyword>
<evidence type="ECO:0008006" key="4">
    <source>
        <dbReference type="Google" id="ProtNLM"/>
    </source>
</evidence>
<dbReference type="EMBL" id="ADAS02001860">
    <property type="protein sequence ID" value="OAV86040.1"/>
    <property type="molecule type" value="Genomic_DNA"/>
</dbReference>